<feature type="transmembrane region" description="Helical" evidence="1">
    <location>
        <begin position="104"/>
        <end position="121"/>
    </location>
</feature>
<feature type="transmembrane region" description="Helical" evidence="1">
    <location>
        <begin position="44"/>
        <end position="62"/>
    </location>
</feature>
<dbReference type="EMBL" id="JBHGCJ010000002">
    <property type="protein sequence ID" value="MFG6108482.1"/>
    <property type="molecule type" value="Genomic_DNA"/>
</dbReference>
<comment type="caution">
    <text evidence="2">The sequence shown here is derived from an EMBL/GenBank/DDBJ whole genome shotgun (WGS) entry which is preliminary data.</text>
</comment>
<evidence type="ECO:0000313" key="2">
    <source>
        <dbReference type="EMBL" id="MFG6108482.1"/>
    </source>
</evidence>
<proteinExistence type="predicted"/>
<gene>
    <name evidence="2" type="ORF">ACEU0G_002423</name>
</gene>
<dbReference type="RefSeq" id="WP_394161684.1">
    <property type="nucleotide sequence ID" value="NZ_JBHGCJ010000002.1"/>
</dbReference>
<organism evidence="2 3">
    <name type="scientific">Stenotrophomonas nematodicola</name>
    <dbReference type="NCBI Taxonomy" id="2656746"/>
    <lineage>
        <taxon>Bacteria</taxon>
        <taxon>Pseudomonadati</taxon>
        <taxon>Pseudomonadota</taxon>
        <taxon>Gammaproteobacteria</taxon>
        <taxon>Lysobacterales</taxon>
        <taxon>Lysobacteraceae</taxon>
        <taxon>Stenotrophomonas</taxon>
    </lineage>
</organism>
<dbReference type="Proteomes" id="UP001605261">
    <property type="component" value="Unassembled WGS sequence"/>
</dbReference>
<feature type="transmembrane region" description="Helical" evidence="1">
    <location>
        <begin position="127"/>
        <end position="152"/>
    </location>
</feature>
<name>A0ABW7CU62_9GAMM</name>
<protein>
    <recommendedName>
        <fullName evidence="4">Transmembrane protein</fullName>
    </recommendedName>
</protein>
<keyword evidence="3" id="KW-1185">Reference proteome</keyword>
<keyword evidence="1" id="KW-0472">Membrane</keyword>
<keyword evidence="1" id="KW-1133">Transmembrane helix</keyword>
<evidence type="ECO:0000313" key="3">
    <source>
        <dbReference type="Proteomes" id="UP001605261"/>
    </source>
</evidence>
<evidence type="ECO:0000256" key="1">
    <source>
        <dbReference type="SAM" id="Phobius"/>
    </source>
</evidence>
<keyword evidence="1" id="KW-0812">Transmembrane</keyword>
<evidence type="ECO:0008006" key="4">
    <source>
        <dbReference type="Google" id="ProtNLM"/>
    </source>
</evidence>
<sequence>MAVGKLLENLGRFSRGLRALGFGVLLLVALGALGHEVIHRGRPSPGTAALAAVLALVVWWDVRSLLARRDAQRLTHRIAHARQTLASLDADSRIAHLRRLKRRAIIAGVSLLASVGTLLVCGDNQRVVAWVLLWVALSAWFTFACSAGLLLARRWCNQVQPPR</sequence>
<accession>A0ABW7CU62</accession>
<reference evidence="2 3" key="1">
    <citation type="submission" date="2024-09" db="EMBL/GenBank/DDBJ databases">
        <authorList>
            <consortium name="All-Russian atlas of soil microorganisms"/>
            <consortium name="as a basis for the search for new antimicrobial producers and enzymes with unique properties"/>
            <person name="Sokolova E.A."/>
            <person name="Voronina E.N."/>
        </authorList>
    </citation>
    <scope>NUCLEOTIDE SEQUENCE [LARGE SCALE GENOMIC DNA]</scope>
    <source>
        <strain evidence="2 3">AF-22b-331.1</strain>
    </source>
</reference>